<dbReference type="OMA" id="QCEISAK"/>
<dbReference type="InterPro" id="IPR002068">
    <property type="entry name" value="A-crystallin/Hsp20_dom"/>
</dbReference>
<dbReference type="GeneID" id="104604124"/>
<keyword evidence="2" id="KW-1003">Cell membrane</keyword>
<dbReference type="RefSeq" id="XP_010266656.1">
    <property type="nucleotide sequence ID" value="XM_010268354.2"/>
</dbReference>
<dbReference type="AlphaFoldDB" id="A0A1U8AUQ6"/>
<dbReference type="Pfam" id="PF00011">
    <property type="entry name" value="HSP20"/>
    <property type="match status" value="1"/>
</dbReference>
<dbReference type="Proteomes" id="UP000189703">
    <property type="component" value="Unplaced"/>
</dbReference>
<dbReference type="GO" id="GO:0005886">
    <property type="term" value="C:plasma membrane"/>
    <property type="evidence" value="ECO:0007669"/>
    <property type="project" value="UniProtKB-SubCell"/>
</dbReference>
<keyword evidence="2" id="KW-0472">Membrane</keyword>
<evidence type="ECO:0000256" key="1">
    <source>
        <dbReference type="ARBA" id="ARBA00004162"/>
    </source>
</evidence>
<keyword evidence="3" id="KW-0611">Plant defense</keyword>
<evidence type="ECO:0000256" key="4">
    <source>
        <dbReference type="PROSITE-ProRule" id="PRU00285"/>
    </source>
</evidence>
<keyword evidence="6" id="KW-1185">Reference proteome</keyword>
<dbReference type="PANTHER" id="PTHR43670">
    <property type="entry name" value="HEAT SHOCK PROTEIN 26"/>
    <property type="match status" value="1"/>
</dbReference>
<dbReference type="CDD" id="cd06464">
    <property type="entry name" value="ACD_sHsps-like"/>
    <property type="match status" value="1"/>
</dbReference>
<dbReference type="PANTHER" id="PTHR43670:SF114">
    <property type="entry name" value="OS05G0592000 PROTEIN"/>
    <property type="match status" value="1"/>
</dbReference>
<accession>A0A1U8AUQ6</accession>
<name>A0A1U8AUQ6_NELNU</name>
<reference evidence="7" key="1">
    <citation type="submission" date="2025-08" db="UniProtKB">
        <authorList>
            <consortium name="RefSeq"/>
        </authorList>
    </citation>
    <scope>IDENTIFICATION</scope>
</reference>
<comment type="subcellular location">
    <subcellularLocation>
        <location evidence="1">Cell membrane</location>
        <topology evidence="1">Single-pass membrane protein</topology>
    </subcellularLocation>
</comment>
<dbReference type="GO" id="GO:0006952">
    <property type="term" value="P:defense response"/>
    <property type="evidence" value="ECO:0007669"/>
    <property type="project" value="UniProtKB-KW"/>
</dbReference>
<dbReference type="FunCoup" id="A0A1U8AUQ6">
    <property type="interactions" value="3"/>
</dbReference>
<organism evidence="6 7">
    <name type="scientific">Nelumbo nucifera</name>
    <name type="common">Sacred lotus</name>
    <dbReference type="NCBI Taxonomy" id="4432"/>
    <lineage>
        <taxon>Eukaryota</taxon>
        <taxon>Viridiplantae</taxon>
        <taxon>Streptophyta</taxon>
        <taxon>Embryophyta</taxon>
        <taxon>Tracheophyta</taxon>
        <taxon>Spermatophyta</taxon>
        <taxon>Magnoliopsida</taxon>
        <taxon>Proteales</taxon>
        <taxon>Nelumbonaceae</taxon>
        <taxon>Nelumbo</taxon>
    </lineage>
</organism>
<dbReference type="InterPro" id="IPR008978">
    <property type="entry name" value="HSP20-like_chaperone"/>
</dbReference>
<dbReference type="PROSITE" id="PS01031">
    <property type="entry name" value="SHSP"/>
    <property type="match status" value="1"/>
</dbReference>
<proteinExistence type="inferred from homology"/>
<dbReference type="KEGG" id="nnu:104604124"/>
<evidence type="ECO:0000256" key="5">
    <source>
        <dbReference type="RuleBase" id="RU003616"/>
    </source>
</evidence>
<protein>
    <submittedName>
        <fullName evidence="7">Uncharacterized protein LOC104604124</fullName>
    </submittedName>
</protein>
<dbReference type="SUPFAM" id="SSF49764">
    <property type="entry name" value="HSP20-like chaperones"/>
    <property type="match status" value="1"/>
</dbReference>
<evidence type="ECO:0000313" key="6">
    <source>
        <dbReference type="Proteomes" id="UP000189703"/>
    </source>
</evidence>
<dbReference type="OrthoDB" id="1431247at2759"/>
<dbReference type="Gene3D" id="2.60.40.790">
    <property type="match status" value="1"/>
</dbReference>
<sequence length="152" mass="17269">MDAKVQDRPAASSSQDFEPSFDWVINEEGNETLVLHLPGFRKEQLSVEFNNRGKLSISVERLVENNRPNRFQKDFGILKNCKPNEIKARFVDETLYITLPKTTNRIPLQDQWTSVSLWNLTKQRGKVFLGVTVVIAVLVGLGIYAAHRLLGS</sequence>
<evidence type="ECO:0000256" key="3">
    <source>
        <dbReference type="ARBA" id="ARBA00022821"/>
    </source>
</evidence>
<evidence type="ECO:0000313" key="7">
    <source>
        <dbReference type="RefSeq" id="XP_010266656.1"/>
    </source>
</evidence>
<evidence type="ECO:0000256" key="2">
    <source>
        <dbReference type="ARBA" id="ARBA00022475"/>
    </source>
</evidence>
<comment type="similarity">
    <text evidence="4 5">Belongs to the small heat shock protein (HSP20) family.</text>
</comment>
<dbReference type="eggNOG" id="KOG0710">
    <property type="taxonomic scope" value="Eukaryota"/>
</dbReference>
<gene>
    <name evidence="7" type="primary">LOC104604124</name>
</gene>